<keyword evidence="2" id="KW-1185">Reference proteome</keyword>
<gene>
    <name evidence="1" type="ORF">PQJ73_06945</name>
</gene>
<accession>A0ABT5J6Y2</accession>
<dbReference type="Proteomes" id="UP001165652">
    <property type="component" value="Unassembled WGS sequence"/>
</dbReference>
<reference evidence="1" key="1">
    <citation type="journal article" date="2023" name="Microbiol Resour">
        <title>Genome Sequences of Rhodoplanes serenus and Two Thermotolerant Strains, Rhodoplanes tepidamans and 'Rhodoplanes cryptolactis,' Further Refine the Genus.</title>
        <authorList>
            <person name="Rayyan A.A."/>
            <person name="Kyndt J.A."/>
        </authorList>
    </citation>
    <scope>NUCLEOTIDE SEQUENCE</scope>
    <source>
        <strain evidence="1">DSM 9987</strain>
    </source>
</reference>
<protein>
    <recommendedName>
        <fullName evidence="3">DUF904 domain-containing protein</fullName>
    </recommendedName>
</protein>
<evidence type="ECO:0000313" key="1">
    <source>
        <dbReference type="EMBL" id="MDC7785413.1"/>
    </source>
</evidence>
<dbReference type="EMBL" id="JAQQLI010000007">
    <property type="protein sequence ID" value="MDC7785413.1"/>
    <property type="molecule type" value="Genomic_DNA"/>
</dbReference>
<organism evidence="1 2">
    <name type="scientific">Rhodoplanes tepidamans</name>
    <name type="common">Rhodoplanes cryptolactis</name>
    <dbReference type="NCBI Taxonomy" id="200616"/>
    <lineage>
        <taxon>Bacteria</taxon>
        <taxon>Pseudomonadati</taxon>
        <taxon>Pseudomonadota</taxon>
        <taxon>Alphaproteobacteria</taxon>
        <taxon>Hyphomicrobiales</taxon>
        <taxon>Nitrobacteraceae</taxon>
        <taxon>Rhodoplanes</taxon>
    </lineage>
</organism>
<evidence type="ECO:0000313" key="2">
    <source>
        <dbReference type="Proteomes" id="UP001165652"/>
    </source>
</evidence>
<dbReference type="RefSeq" id="WP_272776258.1">
    <property type="nucleotide sequence ID" value="NZ_JAQQLI010000007.1"/>
</dbReference>
<reference evidence="1" key="2">
    <citation type="submission" date="2023-02" db="EMBL/GenBank/DDBJ databases">
        <authorList>
            <person name="Rayyan A."/>
            <person name="Meyer T."/>
            <person name="Kyndt J.A."/>
        </authorList>
    </citation>
    <scope>NUCLEOTIDE SEQUENCE</scope>
    <source>
        <strain evidence="1">DSM 9987</strain>
    </source>
</reference>
<evidence type="ECO:0008006" key="3">
    <source>
        <dbReference type="Google" id="ProtNLM"/>
    </source>
</evidence>
<sequence length="65" mass="7567">MAEPENVTLVLLRELRSRIEMRFDAIDRKLADHDTRFEALDAKLETVKKAAIEERLAALETQKRT</sequence>
<name>A0ABT5J6Y2_RHOTP</name>
<comment type="caution">
    <text evidence="1">The sequence shown here is derived from an EMBL/GenBank/DDBJ whole genome shotgun (WGS) entry which is preliminary data.</text>
</comment>
<proteinExistence type="predicted"/>